<organism evidence="1 2">
    <name type="scientific">Acetobacter sicerae</name>
    <dbReference type="NCBI Taxonomy" id="85325"/>
    <lineage>
        <taxon>Bacteria</taxon>
        <taxon>Pseudomonadati</taxon>
        <taxon>Pseudomonadota</taxon>
        <taxon>Alphaproteobacteria</taxon>
        <taxon>Acetobacterales</taxon>
        <taxon>Acetobacteraceae</taxon>
        <taxon>Acetobacter</taxon>
    </lineage>
</organism>
<dbReference type="InterPro" id="IPR027417">
    <property type="entry name" value="P-loop_NTPase"/>
</dbReference>
<dbReference type="RefSeq" id="WP_232879013.1">
    <property type="nucleotide sequence ID" value="NZ_JAJSOJ010000070.1"/>
</dbReference>
<evidence type="ECO:0000313" key="1">
    <source>
        <dbReference type="EMBL" id="MCE0745356.1"/>
    </source>
</evidence>
<proteinExistence type="predicted"/>
<comment type="caution">
    <text evidence="1">The sequence shown here is derived from an EMBL/GenBank/DDBJ whole genome shotgun (WGS) entry which is preliminary data.</text>
</comment>
<gene>
    <name evidence="1" type="ORF">LWC05_15895</name>
</gene>
<dbReference type="Proteomes" id="UP001521074">
    <property type="component" value="Unassembled WGS sequence"/>
</dbReference>
<accession>A0ABS8W2G0</accession>
<dbReference type="Gene3D" id="3.30.420.280">
    <property type="match status" value="1"/>
</dbReference>
<dbReference type="Gene3D" id="3.40.50.300">
    <property type="entry name" value="P-loop containing nucleotide triphosphate hydrolases"/>
    <property type="match status" value="1"/>
</dbReference>
<protein>
    <recommendedName>
        <fullName evidence="3">Terminase</fullName>
    </recommendedName>
</protein>
<evidence type="ECO:0008006" key="3">
    <source>
        <dbReference type="Google" id="ProtNLM"/>
    </source>
</evidence>
<reference evidence="1 2" key="1">
    <citation type="submission" date="2021-12" db="EMBL/GenBank/DDBJ databases">
        <title>Genome sequence of Acetobacter sicerae DmPark20a_162.</title>
        <authorList>
            <person name="Chaston J.M."/>
        </authorList>
    </citation>
    <scope>NUCLEOTIDE SEQUENCE [LARGE SCALE GENOMIC DNA]</scope>
    <source>
        <strain evidence="1 2">DmPark20a_162</strain>
    </source>
</reference>
<keyword evidence="2" id="KW-1185">Reference proteome</keyword>
<evidence type="ECO:0000313" key="2">
    <source>
        <dbReference type="Proteomes" id="UP001521074"/>
    </source>
</evidence>
<name>A0ABS8W2G0_9PROT</name>
<sequence length="325" mass="37426">MIHSVEVDCFFLGDEWADTPPEAWTEVIRPMLSTCEGHALFIGTPKGKDHFYDLYLKGQHGETHENGWWSCSYTTLDGGNVSTEEINNVKNSLDLRIYRQEYEASFETFCGRCLYAFSRKYSTKNITYDSRKPVYIGMDFNINPMSATVWQEEIDENGTITTIQIDEIIIQTSNTDEISKEIIKRYGKKEIDFSGTEKYSAQHITVYPDPAGQARKTSASGKTDISILLSYGINVKTRKQSPRIRDRLNFMNSMFENSLKQRRAFVSPKCVKSIESYERYAFIAGTSEPDKKHGYDHLVDASGYYLYFRFSENTLDIDTNKILDR</sequence>
<dbReference type="EMBL" id="JAJSOJ010000070">
    <property type="protein sequence ID" value="MCE0745356.1"/>
    <property type="molecule type" value="Genomic_DNA"/>
</dbReference>